<evidence type="ECO:0000313" key="3">
    <source>
        <dbReference type="Proteomes" id="UP001565200"/>
    </source>
</evidence>
<keyword evidence="1" id="KW-0732">Signal</keyword>
<proteinExistence type="predicted"/>
<reference evidence="2 3" key="1">
    <citation type="submission" date="2024-03" db="EMBL/GenBank/DDBJ databases">
        <title>Mouse gut bacterial collection (mGBC) of GemPharmatech.</title>
        <authorList>
            <person name="He Y."/>
            <person name="Dong L."/>
            <person name="Wu D."/>
            <person name="Gao X."/>
            <person name="Lin Z."/>
        </authorList>
    </citation>
    <scope>NUCLEOTIDE SEQUENCE [LARGE SCALE GENOMIC DNA]</scope>
    <source>
        <strain evidence="2 3">54-13</strain>
    </source>
</reference>
<feature type="chain" id="PRO_5046869267" evidence="1">
    <location>
        <begin position="23"/>
        <end position="526"/>
    </location>
</feature>
<keyword evidence="3" id="KW-1185">Reference proteome</keyword>
<sequence length="526" mass="56407">MKKNLFCLLAVVCTMCLMTACSDDKEEPFVVPSKPVTYTTGNGLSLKIDDNSLQNATATFNPDAANPDKGTIVIKNNGSSKGVTPGENDIIPGTAVLTIPVELNATEAGATFSGQSETEYYTYSYQGTMRNHEMRISIFDLASKNLHRPDAAMIFTDLNGLTLTYNGTPLIGKMVTFTPDAADNTKAVLTLEGAPLDITSILGRANEAGFATAGVLPGSPKTDLNVTLTSDLTESTFNGTGETEYCTFAYSGVLTNKTMKLDLTEVKLKNTSLAGTVWVPTEEHPNEMGMVEGSIYVNWVSDATFDPGFPPQMFVTMVCSMGLIPMPTPENPDKVIDLNQALAMFLQKVRFTEDGNIIADYLDEETMAPATSPAGIAQYVVTDNNSILLFLNPAAIAADANKSKADEGENDMITELLGRIDMEQLINLAMTQYLPMLSNGVPVHFNASADNGMNIYVDTDFLLPMLKIAAPAFEDKEFVDAFVAKMLEGTDLGMFGAMASGVFKSIPAVVEGTSTIELGLSLTKAE</sequence>
<organism evidence="2 3">
    <name type="scientific">Heminiphilus faecis</name>
    <dbReference type="NCBI Taxonomy" id="2601703"/>
    <lineage>
        <taxon>Bacteria</taxon>
        <taxon>Pseudomonadati</taxon>
        <taxon>Bacteroidota</taxon>
        <taxon>Bacteroidia</taxon>
        <taxon>Bacteroidales</taxon>
        <taxon>Muribaculaceae</taxon>
        <taxon>Heminiphilus</taxon>
    </lineage>
</organism>
<accession>A0ABV4CZD2</accession>
<evidence type="ECO:0000256" key="1">
    <source>
        <dbReference type="SAM" id="SignalP"/>
    </source>
</evidence>
<name>A0ABV4CZD2_9BACT</name>
<dbReference type="RefSeq" id="WP_121699488.1">
    <property type="nucleotide sequence ID" value="NZ_JBCLPP010000019.1"/>
</dbReference>
<dbReference type="Proteomes" id="UP001565200">
    <property type="component" value="Unassembled WGS sequence"/>
</dbReference>
<comment type="caution">
    <text evidence="2">The sequence shown here is derived from an EMBL/GenBank/DDBJ whole genome shotgun (WGS) entry which is preliminary data.</text>
</comment>
<dbReference type="PROSITE" id="PS51257">
    <property type="entry name" value="PROKAR_LIPOPROTEIN"/>
    <property type="match status" value="1"/>
</dbReference>
<dbReference type="EMBL" id="JBCLPP010000019">
    <property type="protein sequence ID" value="MEY8245585.1"/>
    <property type="molecule type" value="Genomic_DNA"/>
</dbReference>
<feature type="signal peptide" evidence="1">
    <location>
        <begin position="1"/>
        <end position="22"/>
    </location>
</feature>
<protein>
    <submittedName>
        <fullName evidence="2">DUF4925 domain-containing protein</fullName>
    </submittedName>
</protein>
<evidence type="ECO:0000313" key="2">
    <source>
        <dbReference type="EMBL" id="MEY8245585.1"/>
    </source>
</evidence>
<gene>
    <name evidence="2" type="ORF">AAK873_08135</name>
</gene>